<protein>
    <submittedName>
        <fullName evidence="2">Quinol monooxygenase</fullName>
        <ecNumber evidence="2">1.-.-.-</ecNumber>
    </submittedName>
</protein>
<dbReference type="Gene3D" id="3.30.70.100">
    <property type="match status" value="1"/>
</dbReference>
<dbReference type="EMBL" id="JAUQOO010000003">
    <property type="protein sequence ID" value="MDO7926278.1"/>
    <property type="molecule type" value="Genomic_DNA"/>
</dbReference>
<dbReference type="PANTHER" id="PTHR33336:SF3">
    <property type="entry name" value="ABM DOMAIN-CONTAINING PROTEIN"/>
    <property type="match status" value="1"/>
</dbReference>
<name>A0ABT9CLC0_9PSED</name>
<dbReference type="InterPro" id="IPR050744">
    <property type="entry name" value="AI-2_Isomerase_LsrG"/>
</dbReference>
<dbReference type="PANTHER" id="PTHR33336">
    <property type="entry name" value="QUINOL MONOOXYGENASE YGIN-RELATED"/>
    <property type="match status" value="1"/>
</dbReference>
<evidence type="ECO:0000259" key="1">
    <source>
        <dbReference type="PROSITE" id="PS51725"/>
    </source>
</evidence>
<dbReference type="Proteomes" id="UP001223016">
    <property type="component" value="Unassembled WGS sequence"/>
</dbReference>
<feature type="domain" description="ABM" evidence="1">
    <location>
        <begin position="11"/>
        <end position="100"/>
    </location>
</feature>
<gene>
    <name evidence="2" type="ORF">Q6A51_05765</name>
</gene>
<keyword evidence="2" id="KW-0503">Monooxygenase</keyword>
<comment type="caution">
    <text evidence="2">The sequence shown here is derived from an EMBL/GenBank/DDBJ whole genome shotgun (WGS) entry which is preliminary data.</text>
</comment>
<accession>A0ABT9CLC0</accession>
<keyword evidence="3" id="KW-1185">Reference proteome</keyword>
<dbReference type="PROSITE" id="PS51725">
    <property type="entry name" value="ABM"/>
    <property type="match status" value="1"/>
</dbReference>
<dbReference type="SUPFAM" id="SSF54909">
    <property type="entry name" value="Dimeric alpha+beta barrel"/>
    <property type="match status" value="1"/>
</dbReference>
<organism evidence="2 3">
    <name type="scientific">Pseudomonas serbiensis</name>
    <dbReference type="NCBI Taxonomy" id="3064350"/>
    <lineage>
        <taxon>Bacteria</taxon>
        <taxon>Pseudomonadati</taxon>
        <taxon>Pseudomonadota</taxon>
        <taxon>Gammaproteobacteria</taxon>
        <taxon>Pseudomonadales</taxon>
        <taxon>Pseudomonadaceae</taxon>
        <taxon>Pseudomonas</taxon>
    </lineage>
</organism>
<evidence type="ECO:0000313" key="2">
    <source>
        <dbReference type="EMBL" id="MDO7926278.1"/>
    </source>
</evidence>
<dbReference type="EC" id="1.-.-.-" evidence="2"/>
<dbReference type="GO" id="GO:0004497">
    <property type="term" value="F:monooxygenase activity"/>
    <property type="evidence" value="ECO:0007669"/>
    <property type="project" value="UniProtKB-KW"/>
</dbReference>
<evidence type="ECO:0000313" key="3">
    <source>
        <dbReference type="Proteomes" id="UP001223016"/>
    </source>
</evidence>
<keyword evidence="2" id="KW-0560">Oxidoreductase</keyword>
<reference evidence="2 3" key="1">
    <citation type="submission" date="2023-07" db="EMBL/GenBank/DDBJ databases">
        <title>Identification of four novel Pseudomonas species associated with bacterial leaf spot of cucurbits.</title>
        <authorList>
            <person name="Fullem K.R."/>
        </authorList>
    </citation>
    <scope>NUCLEOTIDE SEQUENCE [LARGE SCALE GENOMIC DNA]</scope>
    <source>
        <strain evidence="2 3">KFB 138</strain>
    </source>
</reference>
<proteinExistence type="predicted"/>
<dbReference type="Pfam" id="PF03992">
    <property type="entry name" value="ABM"/>
    <property type="match status" value="1"/>
</dbReference>
<dbReference type="InterPro" id="IPR007138">
    <property type="entry name" value="ABM_dom"/>
</dbReference>
<dbReference type="InterPro" id="IPR011008">
    <property type="entry name" value="Dimeric_a/b-barrel"/>
</dbReference>
<dbReference type="RefSeq" id="WP_304574323.1">
    <property type="nucleotide sequence ID" value="NZ_JAUQOO010000003.1"/>
</dbReference>
<sequence length="104" mass="11380">MSTTELENTQVHIIATLKAIAGEESRLAEMLSVLVSASRAEPGCIHYVLHVDTEHSGTFVIYEAWSSQAALDEHTTTAHFLSFVSAAESLCSKPTHLQTLKLIR</sequence>